<proteinExistence type="predicted"/>
<sequence>MKNILWNPPEPGKTQMAQFMYRVNQVYDLDMNSYDELFNWSVNHIP</sequence>
<organism evidence="1">
    <name type="scientific">marine metagenome</name>
    <dbReference type="NCBI Taxonomy" id="408172"/>
    <lineage>
        <taxon>unclassified sequences</taxon>
        <taxon>metagenomes</taxon>
        <taxon>ecological metagenomes</taxon>
    </lineage>
</organism>
<name>A0A381XP68_9ZZZZ</name>
<evidence type="ECO:0000313" key="1">
    <source>
        <dbReference type="EMBL" id="SVA66007.1"/>
    </source>
</evidence>
<reference evidence="1" key="1">
    <citation type="submission" date="2018-05" db="EMBL/GenBank/DDBJ databases">
        <authorList>
            <person name="Lanie J.A."/>
            <person name="Ng W.-L."/>
            <person name="Kazmierczak K.M."/>
            <person name="Andrzejewski T.M."/>
            <person name="Davidsen T.M."/>
            <person name="Wayne K.J."/>
            <person name="Tettelin H."/>
            <person name="Glass J.I."/>
            <person name="Rusch D."/>
            <person name="Podicherti R."/>
            <person name="Tsui H.-C.T."/>
            <person name="Winkler M.E."/>
        </authorList>
    </citation>
    <scope>NUCLEOTIDE SEQUENCE</scope>
</reference>
<feature type="non-terminal residue" evidence="1">
    <location>
        <position position="46"/>
    </location>
</feature>
<accession>A0A381XP68</accession>
<dbReference type="AlphaFoldDB" id="A0A381XP68"/>
<gene>
    <name evidence="1" type="ORF">METZ01_LOCUS118861</name>
</gene>
<dbReference type="EMBL" id="UINC01015726">
    <property type="protein sequence ID" value="SVA66007.1"/>
    <property type="molecule type" value="Genomic_DNA"/>
</dbReference>
<protein>
    <submittedName>
        <fullName evidence="1">Uncharacterized protein</fullName>
    </submittedName>
</protein>